<protein>
    <submittedName>
        <fullName evidence="3">Uncharacterized protein</fullName>
    </submittedName>
</protein>
<dbReference type="EMBL" id="JBHLVZ010000094">
    <property type="protein sequence ID" value="MFC0389151.1"/>
    <property type="molecule type" value="Genomic_DNA"/>
</dbReference>
<feature type="transmembrane region" description="Helical" evidence="2">
    <location>
        <begin position="201"/>
        <end position="222"/>
    </location>
</feature>
<evidence type="ECO:0000256" key="2">
    <source>
        <dbReference type="SAM" id="Phobius"/>
    </source>
</evidence>
<keyword evidence="4" id="KW-1185">Reference proteome</keyword>
<evidence type="ECO:0000313" key="3">
    <source>
        <dbReference type="EMBL" id="MFC0389151.1"/>
    </source>
</evidence>
<keyword evidence="2" id="KW-0472">Membrane</keyword>
<dbReference type="Proteomes" id="UP001589789">
    <property type="component" value="Unassembled WGS sequence"/>
</dbReference>
<keyword evidence="2" id="KW-1133">Transmembrane helix</keyword>
<reference evidence="3 4" key="1">
    <citation type="submission" date="2024-09" db="EMBL/GenBank/DDBJ databases">
        <authorList>
            <person name="Sun Q."/>
            <person name="Mori K."/>
        </authorList>
    </citation>
    <scope>NUCLEOTIDE SEQUENCE [LARGE SCALE GENOMIC DNA]</scope>
    <source>
        <strain evidence="3 4">CCM 7468</strain>
    </source>
</reference>
<evidence type="ECO:0000256" key="1">
    <source>
        <dbReference type="SAM" id="MobiDB-lite"/>
    </source>
</evidence>
<name>A0ABV6IZV6_9PROT</name>
<dbReference type="RefSeq" id="WP_377056257.1">
    <property type="nucleotide sequence ID" value="NZ_JBHLVZ010000094.1"/>
</dbReference>
<feature type="region of interest" description="Disordered" evidence="1">
    <location>
        <begin position="1"/>
        <end position="93"/>
    </location>
</feature>
<sequence>MRSDPPFDPETGEILDAPPVVEAQGTRPVQPPAPSLPPTIEAAPLKPGAEAPEDAAAPDASAGEAGPASKQPAEKAGKARVPRARPPANADELGEAVKEAQAQLAEAGSTGAFARDPYRLALAGLSATIGVLPRFARRVEGSFSGVVGELTELVRAMRHPLTEAERAILTREVVSTIDRAAKESLGSASLALPRAIDRRSLALVAATLSVSLAVVGGSAFFAGRWSATGEARAWVASQRADISLGAETLASLPVAEAQAWSQLIKANPAIREALSKARDRGSDPAGRPYGAVPLWLALARTPPIGR</sequence>
<organism evidence="3 4">
    <name type="scientific">Muricoccus vinaceus</name>
    <dbReference type="NCBI Taxonomy" id="424704"/>
    <lineage>
        <taxon>Bacteria</taxon>
        <taxon>Pseudomonadati</taxon>
        <taxon>Pseudomonadota</taxon>
        <taxon>Alphaproteobacteria</taxon>
        <taxon>Acetobacterales</taxon>
        <taxon>Roseomonadaceae</taxon>
        <taxon>Muricoccus</taxon>
    </lineage>
</organism>
<proteinExistence type="predicted"/>
<accession>A0ABV6IZV6</accession>
<comment type="caution">
    <text evidence="3">The sequence shown here is derived from an EMBL/GenBank/DDBJ whole genome shotgun (WGS) entry which is preliminary data.</text>
</comment>
<evidence type="ECO:0000313" key="4">
    <source>
        <dbReference type="Proteomes" id="UP001589789"/>
    </source>
</evidence>
<feature type="compositionally biased region" description="Low complexity" evidence="1">
    <location>
        <begin position="47"/>
        <end position="69"/>
    </location>
</feature>
<gene>
    <name evidence="3" type="ORF">ACFFIC_26900</name>
</gene>
<keyword evidence="2" id="KW-0812">Transmembrane</keyword>